<sequence>MTLTTTTVHAQKIGLVLSGGGAAGLAHIGVLKALEENDIPIDYISGTSMGALIGGLYASGYTVEEITEIVKSENFSLAISGELSNKDVYYFTQDILDASIIRLKISPKRLIRNSIPTNLITPDLMEYMFLNLFEQPAAKAQYDFDSLMIPFRCVASDITQKQEVVFDEGSLALALRASTTYPFYYKPVIIDSTLLFDGGLYNNFPADVMYDAFLPDVIIGSNVASQIEPPDEDDLLSLVRNMITSPRDFTLKCEEGIVIEPKSDIGVFDFSDIEAEIQNGYNATIDSIAKIKIMTHNARRTAQDRNIMRSRFRSDFPDQNISDIKISGDLNANQEEYIKSTLGKNEKDNVYTFQDFKPQYLRLAQDSKIKYLQPIATYDSTKDAYSIDLKVRREKDLTLYFGGNFSSRPINIGYVGLKYNLFGRTSATLMANSYFGKFYGSILLRANVDFGGKTRMSISPLFVANRWDYFKSFATFFELSKPSYIIKNETYGGFIYTASWGNNTVILGDVKYGETDDRYYQSDNFTVLDTADLTEFRMGTIAAGIDRNTLNRKQYPSKGSRIELLVRGVFGNETTTFGTTGNDADDFKESHAWVETSFNYQNYFSNLGPVSFGFDLEALYSNKPFYENYYASIISAPAYQPIPESKTIFINEFRTTEYASFGLISVFSIRKNIDFRMEGYVFQPFRSIVADANNEAIYTDPFENRYFIGSSTLVYHSPLGPVSLNLNYYDNREEGPWSFFFNFGFTIFNKSVYEL</sequence>
<accession>A0A7K3WN77</accession>
<dbReference type="PANTHER" id="PTHR14226">
    <property type="entry name" value="NEUROPATHY TARGET ESTERASE/SWISS CHEESE D.MELANOGASTER"/>
    <property type="match status" value="1"/>
</dbReference>
<evidence type="ECO:0000313" key="6">
    <source>
        <dbReference type="EMBL" id="NEN22451.1"/>
    </source>
</evidence>
<dbReference type="InterPro" id="IPR016035">
    <property type="entry name" value="Acyl_Trfase/lysoPLipase"/>
</dbReference>
<feature type="short sequence motif" description="GXSXG" evidence="4">
    <location>
        <begin position="46"/>
        <end position="50"/>
    </location>
</feature>
<organism evidence="6 7">
    <name type="scientific">Cryomorpha ignava</name>
    <dbReference type="NCBI Taxonomy" id="101383"/>
    <lineage>
        <taxon>Bacteria</taxon>
        <taxon>Pseudomonadati</taxon>
        <taxon>Bacteroidota</taxon>
        <taxon>Flavobacteriia</taxon>
        <taxon>Flavobacteriales</taxon>
        <taxon>Cryomorphaceae</taxon>
        <taxon>Cryomorpha</taxon>
    </lineage>
</organism>
<keyword evidence="1 4" id="KW-0378">Hydrolase</keyword>
<feature type="domain" description="PNPLA" evidence="5">
    <location>
        <begin position="15"/>
        <end position="210"/>
    </location>
</feature>
<comment type="caution">
    <text evidence="6">The sequence shown here is derived from an EMBL/GenBank/DDBJ whole genome shotgun (WGS) entry which is preliminary data.</text>
</comment>
<dbReference type="EMBL" id="JAAGVY010000003">
    <property type="protein sequence ID" value="NEN22451.1"/>
    <property type="molecule type" value="Genomic_DNA"/>
</dbReference>
<evidence type="ECO:0000313" key="7">
    <source>
        <dbReference type="Proteomes" id="UP000486602"/>
    </source>
</evidence>
<feature type="short sequence motif" description="DGA/G" evidence="4">
    <location>
        <begin position="197"/>
        <end position="199"/>
    </location>
</feature>
<dbReference type="GO" id="GO:0016042">
    <property type="term" value="P:lipid catabolic process"/>
    <property type="evidence" value="ECO:0007669"/>
    <property type="project" value="UniProtKB-UniRule"/>
</dbReference>
<dbReference type="InterPro" id="IPR050301">
    <property type="entry name" value="NTE"/>
</dbReference>
<protein>
    <submittedName>
        <fullName evidence="6">Patatin-like phospholipase family protein</fullName>
    </submittedName>
</protein>
<proteinExistence type="predicted"/>
<dbReference type="AlphaFoldDB" id="A0A7K3WN77"/>
<keyword evidence="7" id="KW-1185">Reference proteome</keyword>
<name>A0A7K3WN77_9FLAO</name>
<dbReference type="RefSeq" id="WP_163283178.1">
    <property type="nucleotide sequence ID" value="NZ_JAAGVY010000003.1"/>
</dbReference>
<dbReference type="PANTHER" id="PTHR14226:SF29">
    <property type="entry name" value="NEUROPATHY TARGET ESTERASE SWS"/>
    <property type="match status" value="1"/>
</dbReference>
<evidence type="ECO:0000256" key="3">
    <source>
        <dbReference type="ARBA" id="ARBA00023098"/>
    </source>
</evidence>
<keyword evidence="2 4" id="KW-0442">Lipid degradation</keyword>
<feature type="active site" description="Proton acceptor" evidence="4">
    <location>
        <position position="197"/>
    </location>
</feature>
<dbReference type="Proteomes" id="UP000486602">
    <property type="component" value="Unassembled WGS sequence"/>
</dbReference>
<feature type="short sequence motif" description="GXGXXG" evidence="4">
    <location>
        <begin position="19"/>
        <end position="24"/>
    </location>
</feature>
<dbReference type="Pfam" id="PF01734">
    <property type="entry name" value="Patatin"/>
    <property type="match status" value="1"/>
</dbReference>
<reference evidence="6 7" key="1">
    <citation type="submission" date="2020-02" db="EMBL/GenBank/DDBJ databases">
        <title>Out from the shadows clarifying the taxonomy of the family Cryomorphaceae and related taxa by utilizing the GTDB taxonomic framework.</title>
        <authorList>
            <person name="Bowman J.P."/>
        </authorList>
    </citation>
    <scope>NUCLEOTIDE SEQUENCE [LARGE SCALE GENOMIC DNA]</scope>
    <source>
        <strain evidence="6 7">QSSC 1-22</strain>
    </source>
</reference>
<evidence type="ECO:0000256" key="1">
    <source>
        <dbReference type="ARBA" id="ARBA00022801"/>
    </source>
</evidence>
<dbReference type="CDD" id="cd07205">
    <property type="entry name" value="Pat_PNPLA6_PNPLA7_NTE1_like"/>
    <property type="match status" value="1"/>
</dbReference>
<evidence type="ECO:0000256" key="4">
    <source>
        <dbReference type="PROSITE-ProRule" id="PRU01161"/>
    </source>
</evidence>
<evidence type="ECO:0000256" key="2">
    <source>
        <dbReference type="ARBA" id="ARBA00022963"/>
    </source>
</evidence>
<dbReference type="InterPro" id="IPR002641">
    <property type="entry name" value="PNPLA_dom"/>
</dbReference>
<evidence type="ECO:0000259" key="5">
    <source>
        <dbReference type="PROSITE" id="PS51635"/>
    </source>
</evidence>
<feature type="active site" description="Nucleophile" evidence="4">
    <location>
        <position position="48"/>
    </location>
</feature>
<dbReference type="Gene3D" id="3.40.1090.10">
    <property type="entry name" value="Cytosolic phospholipase A2 catalytic domain"/>
    <property type="match status" value="2"/>
</dbReference>
<dbReference type="PROSITE" id="PS51635">
    <property type="entry name" value="PNPLA"/>
    <property type="match status" value="1"/>
</dbReference>
<gene>
    <name evidence="6" type="ORF">G3O08_02910</name>
</gene>
<dbReference type="SUPFAM" id="SSF52151">
    <property type="entry name" value="FabD/lysophospholipase-like"/>
    <property type="match status" value="1"/>
</dbReference>
<dbReference type="GO" id="GO:0016787">
    <property type="term" value="F:hydrolase activity"/>
    <property type="evidence" value="ECO:0007669"/>
    <property type="project" value="UniProtKB-UniRule"/>
</dbReference>
<keyword evidence="3 4" id="KW-0443">Lipid metabolism</keyword>